<feature type="region of interest" description="Disordered" evidence="1">
    <location>
        <begin position="1"/>
        <end position="75"/>
    </location>
</feature>
<sequence length="75" mass="8440">MPALVLDLPSAIASPPRRPSSQREPARTRRASTPRSDVRFQGPGRELSRRAARRRRQMHPANGWGRGAWTSVIKL</sequence>
<protein>
    <submittedName>
        <fullName evidence="2">Uncharacterized protein</fullName>
    </submittedName>
</protein>
<dbReference type="AlphaFoldDB" id="A0A6J4JMK5"/>
<name>A0A6J4JMK5_9PROT</name>
<accession>A0A6J4JMK5</accession>
<proteinExistence type="predicted"/>
<organism evidence="2">
    <name type="scientific">uncultured Acetobacteraceae bacterium</name>
    <dbReference type="NCBI Taxonomy" id="169975"/>
    <lineage>
        <taxon>Bacteria</taxon>
        <taxon>Pseudomonadati</taxon>
        <taxon>Pseudomonadota</taxon>
        <taxon>Alphaproteobacteria</taxon>
        <taxon>Acetobacterales</taxon>
        <taxon>Acetobacteraceae</taxon>
        <taxon>environmental samples</taxon>
    </lineage>
</organism>
<dbReference type="EMBL" id="CADCTG010000301">
    <property type="protein sequence ID" value="CAA9282595.1"/>
    <property type="molecule type" value="Genomic_DNA"/>
</dbReference>
<evidence type="ECO:0000256" key="1">
    <source>
        <dbReference type="SAM" id="MobiDB-lite"/>
    </source>
</evidence>
<gene>
    <name evidence="2" type="ORF">AVDCRST_MAG08-3889</name>
</gene>
<evidence type="ECO:0000313" key="2">
    <source>
        <dbReference type="EMBL" id="CAA9282595.1"/>
    </source>
</evidence>
<reference evidence="2" key="1">
    <citation type="submission" date="2020-02" db="EMBL/GenBank/DDBJ databases">
        <authorList>
            <person name="Meier V. D."/>
        </authorList>
    </citation>
    <scope>NUCLEOTIDE SEQUENCE</scope>
    <source>
        <strain evidence="2">AVDCRST_MAG08</strain>
    </source>
</reference>